<keyword evidence="2" id="KW-1185">Reference proteome</keyword>
<reference evidence="1 2" key="1">
    <citation type="submission" date="2016-12" db="EMBL/GenBank/DDBJ databases">
        <authorList>
            <person name="Song W.-J."/>
            <person name="Kurnit D.M."/>
        </authorList>
    </citation>
    <scope>NUCLEOTIDE SEQUENCE [LARGE SCALE GENOMIC DNA]</scope>
    <source>
        <strain evidence="1 2">STM7296</strain>
    </source>
</reference>
<gene>
    <name evidence="1" type="ORF">BN2475_1450017</name>
</gene>
<organism evidence="1 2">
    <name type="scientific">Paraburkholderia ribeironis</name>
    <dbReference type="NCBI Taxonomy" id="1247936"/>
    <lineage>
        <taxon>Bacteria</taxon>
        <taxon>Pseudomonadati</taxon>
        <taxon>Pseudomonadota</taxon>
        <taxon>Betaproteobacteria</taxon>
        <taxon>Burkholderiales</taxon>
        <taxon>Burkholderiaceae</taxon>
        <taxon>Paraburkholderia</taxon>
    </lineage>
</organism>
<name>A0A1N7SQC8_9BURK</name>
<evidence type="ECO:0000313" key="1">
    <source>
        <dbReference type="EMBL" id="SIT49532.1"/>
    </source>
</evidence>
<dbReference type="EMBL" id="CYGX02000145">
    <property type="protein sequence ID" value="SIT49532.1"/>
    <property type="molecule type" value="Genomic_DNA"/>
</dbReference>
<accession>A0A1N7SQC8</accession>
<evidence type="ECO:0000313" key="2">
    <source>
        <dbReference type="Proteomes" id="UP000187012"/>
    </source>
</evidence>
<dbReference type="Proteomes" id="UP000187012">
    <property type="component" value="Unassembled WGS sequence"/>
</dbReference>
<sequence>MRQRREDVNFHDIVAAANPKPFLRFGCELIDEMIRQLIESHNDTSQAEHERFSQADVKIQLAMTKTARDLTWRRCGR</sequence>
<proteinExistence type="predicted"/>
<dbReference type="AlphaFoldDB" id="A0A1N7SQC8"/>
<protein>
    <submittedName>
        <fullName evidence="1">GntR domain protein</fullName>
    </submittedName>
</protein>
<dbReference type="STRING" id="1247936.BN2475_1450017"/>